<dbReference type="Pfam" id="PF00583">
    <property type="entry name" value="Acetyltransf_1"/>
    <property type="match status" value="1"/>
</dbReference>
<comment type="catalytic activity">
    <reaction evidence="10">
        <text>N-terminal L-seryl-[histone H2A] + acetyl-CoA = N-terminal N(alpha)-acetyl-L-seryl-[histone H2A] + CoA + H(+)</text>
        <dbReference type="Rhea" id="RHEA:50600"/>
        <dbReference type="Rhea" id="RHEA-COMP:12742"/>
        <dbReference type="Rhea" id="RHEA-COMP:12744"/>
        <dbReference type="ChEBI" id="CHEBI:15378"/>
        <dbReference type="ChEBI" id="CHEBI:57287"/>
        <dbReference type="ChEBI" id="CHEBI:57288"/>
        <dbReference type="ChEBI" id="CHEBI:64738"/>
        <dbReference type="ChEBI" id="CHEBI:83690"/>
        <dbReference type="EC" id="2.3.1.257"/>
    </reaction>
</comment>
<evidence type="ECO:0000256" key="5">
    <source>
        <dbReference type="ARBA" id="ARBA00015043"/>
    </source>
</evidence>
<dbReference type="HOGENOM" id="CLU_051699_2_1_1"/>
<dbReference type="PANTHER" id="PTHR20531">
    <property type="entry name" value="N-ALPHA-ACETYLTRANSFERASE 40"/>
    <property type="match status" value="1"/>
</dbReference>
<organism evidence="14 15">
    <name type="scientific">Colletotrichum sublineola</name>
    <name type="common">Sorghum anthracnose fungus</name>
    <dbReference type="NCBI Taxonomy" id="1173701"/>
    <lineage>
        <taxon>Eukaryota</taxon>
        <taxon>Fungi</taxon>
        <taxon>Dikarya</taxon>
        <taxon>Ascomycota</taxon>
        <taxon>Pezizomycotina</taxon>
        <taxon>Sordariomycetes</taxon>
        <taxon>Hypocreomycetidae</taxon>
        <taxon>Glomerellales</taxon>
        <taxon>Glomerellaceae</taxon>
        <taxon>Colletotrichum</taxon>
        <taxon>Colletotrichum graminicola species complex</taxon>
    </lineage>
</organism>
<dbReference type="InterPro" id="IPR000182">
    <property type="entry name" value="GNAT_dom"/>
</dbReference>
<dbReference type="GO" id="GO:0005737">
    <property type="term" value="C:cytoplasm"/>
    <property type="evidence" value="ECO:0007669"/>
    <property type="project" value="UniProtKB-SubCell"/>
</dbReference>
<evidence type="ECO:0000256" key="12">
    <source>
        <dbReference type="SAM" id="MobiDB-lite"/>
    </source>
</evidence>
<dbReference type="PROSITE" id="PS51186">
    <property type="entry name" value="GNAT"/>
    <property type="match status" value="1"/>
</dbReference>
<dbReference type="EMBL" id="JMSE01000514">
    <property type="protein sequence ID" value="KDN69444.1"/>
    <property type="molecule type" value="Genomic_DNA"/>
</dbReference>
<evidence type="ECO:0000256" key="1">
    <source>
        <dbReference type="ARBA" id="ARBA00004123"/>
    </source>
</evidence>
<feature type="compositionally biased region" description="Basic residues" evidence="12">
    <location>
        <begin position="1"/>
        <end position="11"/>
    </location>
</feature>
<feature type="region of interest" description="Disordered" evidence="12">
    <location>
        <begin position="115"/>
        <end position="135"/>
    </location>
</feature>
<evidence type="ECO:0000256" key="6">
    <source>
        <dbReference type="ARBA" id="ARBA00022490"/>
    </source>
</evidence>
<comment type="caution">
    <text evidence="14">The sequence shown here is derived from an EMBL/GenBank/DDBJ whole genome shotgun (WGS) entry which is preliminary data.</text>
</comment>
<evidence type="ECO:0000256" key="4">
    <source>
        <dbReference type="ARBA" id="ARBA00012950"/>
    </source>
</evidence>
<dbReference type="STRING" id="1173701.A0A066XP41"/>
<name>A0A066XP41_COLSU</name>
<keyword evidence="15" id="KW-1185">Reference proteome</keyword>
<dbReference type="GO" id="GO:0043998">
    <property type="term" value="F:histone H2A acetyltransferase activity"/>
    <property type="evidence" value="ECO:0007669"/>
    <property type="project" value="InterPro"/>
</dbReference>
<keyword evidence="8" id="KW-0539">Nucleus</keyword>
<dbReference type="GO" id="GO:0010485">
    <property type="term" value="F:histone H4 acetyltransferase activity"/>
    <property type="evidence" value="ECO:0007669"/>
    <property type="project" value="InterPro"/>
</dbReference>
<evidence type="ECO:0000256" key="11">
    <source>
        <dbReference type="ARBA" id="ARBA00049524"/>
    </source>
</evidence>
<evidence type="ECO:0000259" key="13">
    <source>
        <dbReference type="PROSITE" id="PS51186"/>
    </source>
</evidence>
<evidence type="ECO:0000256" key="3">
    <source>
        <dbReference type="ARBA" id="ARBA00008870"/>
    </source>
</evidence>
<feature type="region of interest" description="Disordered" evidence="12">
    <location>
        <begin position="1"/>
        <end position="51"/>
    </location>
</feature>
<comment type="subcellular location">
    <subcellularLocation>
        <location evidence="2">Cytoplasm</location>
    </subcellularLocation>
    <subcellularLocation>
        <location evidence="1">Nucleus</location>
    </subcellularLocation>
</comment>
<keyword evidence="7 14" id="KW-0808">Transferase</keyword>
<sequence length="273" mass="29896">MTPPRKRRRAPTHPIEAANRKPDDQFVKDHLRPRSEKFTDGPSPDWTSWTHPASGRPYALELKSAPALTQHELQACFDLVEHTSGADYRASRGGWKPLAKLKEMRSPELRYILVKEAPPPPPADGGVGDDGKKSNGGEGRICGFTSLMPTFEEGEAVVYCYEIHLVEELRGTGMGRGLMDRLVQVAESIPGVEKVMLTCFVANAAARAFYGRLGFEKDPISPPERTLRSGKVFVPDYLIMSRRVRGGSGETEAQAQVHAVDGQEGGDGKGDIS</sequence>
<gene>
    <name evidence="14" type="ORF">CSUB01_05361</name>
</gene>
<evidence type="ECO:0000256" key="10">
    <source>
        <dbReference type="ARBA" id="ARBA00047821"/>
    </source>
</evidence>
<dbReference type="eggNOG" id="KOG2488">
    <property type="taxonomic scope" value="Eukaryota"/>
</dbReference>
<dbReference type="Proteomes" id="UP000027238">
    <property type="component" value="Unassembled WGS sequence"/>
</dbReference>
<dbReference type="InterPro" id="IPR016181">
    <property type="entry name" value="Acyl_CoA_acyltransferase"/>
</dbReference>
<evidence type="ECO:0000256" key="2">
    <source>
        <dbReference type="ARBA" id="ARBA00004496"/>
    </source>
</evidence>
<keyword evidence="6" id="KW-0963">Cytoplasm</keyword>
<dbReference type="PANTHER" id="PTHR20531:SF1">
    <property type="entry name" value="N-ALPHA-ACETYLTRANSFERASE 40"/>
    <property type="match status" value="1"/>
</dbReference>
<dbReference type="GO" id="GO:0005634">
    <property type="term" value="C:nucleus"/>
    <property type="evidence" value="ECO:0007669"/>
    <property type="project" value="UniProtKB-SubCell"/>
</dbReference>
<dbReference type="AlphaFoldDB" id="A0A066XP41"/>
<dbReference type="OrthoDB" id="424551at2759"/>
<reference evidence="15" key="1">
    <citation type="journal article" date="2014" name="Genome Announc.">
        <title>Draft genome sequence of Colletotrichum sublineola, a destructive pathogen of cultivated sorghum.</title>
        <authorList>
            <person name="Baroncelli R."/>
            <person name="Sanz-Martin J.M."/>
            <person name="Rech G.E."/>
            <person name="Sukno S.A."/>
            <person name="Thon M.R."/>
        </authorList>
    </citation>
    <scope>NUCLEOTIDE SEQUENCE [LARGE SCALE GENOMIC DNA]</scope>
    <source>
        <strain evidence="15">TX430BB</strain>
    </source>
</reference>
<dbReference type="GO" id="GO:1990189">
    <property type="term" value="F:protein N-terminal-serine acetyltransferase activity"/>
    <property type="evidence" value="ECO:0007669"/>
    <property type="project" value="UniProtKB-EC"/>
</dbReference>
<evidence type="ECO:0000313" key="15">
    <source>
        <dbReference type="Proteomes" id="UP000027238"/>
    </source>
</evidence>
<comment type="similarity">
    <text evidence="3">Belongs to the acetyltransferase family. NAA40 subfamily.</text>
</comment>
<dbReference type="InterPro" id="IPR039949">
    <property type="entry name" value="NAA40"/>
</dbReference>
<keyword evidence="9" id="KW-0012">Acyltransferase</keyword>
<dbReference type="EC" id="2.3.1.257" evidence="4"/>
<accession>A0A066XP41</accession>
<proteinExistence type="inferred from homology"/>
<feature type="domain" description="N-acetyltransferase" evidence="13">
    <location>
        <begin position="96"/>
        <end position="245"/>
    </location>
</feature>
<feature type="compositionally biased region" description="Basic and acidic residues" evidence="12">
    <location>
        <begin position="18"/>
        <end position="39"/>
    </location>
</feature>
<evidence type="ECO:0000256" key="8">
    <source>
        <dbReference type="ARBA" id="ARBA00023242"/>
    </source>
</evidence>
<feature type="region of interest" description="Disordered" evidence="12">
    <location>
        <begin position="247"/>
        <end position="273"/>
    </location>
</feature>
<protein>
    <recommendedName>
        <fullName evidence="5">N-alpha-acetyltransferase 40</fullName>
        <ecNumber evidence="4">2.3.1.257</ecNumber>
    </recommendedName>
</protein>
<evidence type="ECO:0000313" key="14">
    <source>
        <dbReference type="EMBL" id="KDN69444.1"/>
    </source>
</evidence>
<evidence type="ECO:0000256" key="9">
    <source>
        <dbReference type="ARBA" id="ARBA00023315"/>
    </source>
</evidence>
<dbReference type="OMA" id="KEVVYCY"/>
<evidence type="ECO:0000256" key="7">
    <source>
        <dbReference type="ARBA" id="ARBA00022679"/>
    </source>
</evidence>
<dbReference type="SUPFAM" id="SSF55729">
    <property type="entry name" value="Acyl-CoA N-acyltransferases (Nat)"/>
    <property type="match status" value="1"/>
</dbReference>
<comment type="catalytic activity">
    <reaction evidence="11">
        <text>N-terminal L-seryl-[histone H4] + acetyl-CoA = N-terminal N(alpha)-acetyl-L-seryl-[histone H4] + CoA + H(+)</text>
        <dbReference type="Rhea" id="RHEA:50596"/>
        <dbReference type="Rhea" id="RHEA-COMP:12740"/>
        <dbReference type="Rhea" id="RHEA-COMP:12743"/>
        <dbReference type="ChEBI" id="CHEBI:15378"/>
        <dbReference type="ChEBI" id="CHEBI:57287"/>
        <dbReference type="ChEBI" id="CHEBI:57288"/>
        <dbReference type="ChEBI" id="CHEBI:64738"/>
        <dbReference type="ChEBI" id="CHEBI:83690"/>
        <dbReference type="EC" id="2.3.1.257"/>
    </reaction>
</comment>
<dbReference type="Gene3D" id="3.40.630.30">
    <property type="match status" value="1"/>
</dbReference>